<dbReference type="AlphaFoldDB" id="A0A0D3JIY0"/>
<organism evidence="4 5">
    <name type="scientific">Emiliania huxleyi (strain CCMP1516)</name>
    <dbReference type="NCBI Taxonomy" id="280463"/>
    <lineage>
        <taxon>Eukaryota</taxon>
        <taxon>Haptista</taxon>
        <taxon>Haptophyta</taxon>
        <taxon>Prymnesiophyceae</taxon>
        <taxon>Isochrysidales</taxon>
        <taxon>Noelaerhabdaceae</taxon>
        <taxon>Emiliania</taxon>
    </lineage>
</organism>
<dbReference type="STRING" id="2903.R1E9U9"/>
<dbReference type="InterPro" id="IPR052357">
    <property type="entry name" value="Orn_Lys_Arg_decarboxylase-I"/>
</dbReference>
<dbReference type="PANTHER" id="PTHR43277:SF4">
    <property type="entry name" value="ARGININE DECARBOXYLASE"/>
    <property type="match status" value="1"/>
</dbReference>
<dbReference type="KEGG" id="ehx:EMIHUDRAFT_254961"/>
<keyword evidence="2" id="KW-0663">Pyridoxal phosphate</keyword>
<dbReference type="InterPro" id="IPR015424">
    <property type="entry name" value="PyrdxlP-dep_Trfase"/>
</dbReference>
<evidence type="ECO:0000259" key="3">
    <source>
        <dbReference type="Pfam" id="PF01276"/>
    </source>
</evidence>
<evidence type="ECO:0000256" key="2">
    <source>
        <dbReference type="ARBA" id="ARBA00022898"/>
    </source>
</evidence>
<reference evidence="5" key="1">
    <citation type="journal article" date="2013" name="Nature">
        <title>Pan genome of the phytoplankton Emiliania underpins its global distribution.</title>
        <authorList>
            <person name="Read B.A."/>
            <person name="Kegel J."/>
            <person name="Klute M.J."/>
            <person name="Kuo A."/>
            <person name="Lefebvre S.C."/>
            <person name="Maumus F."/>
            <person name="Mayer C."/>
            <person name="Miller J."/>
            <person name="Monier A."/>
            <person name="Salamov A."/>
            <person name="Young J."/>
            <person name="Aguilar M."/>
            <person name="Claverie J.M."/>
            <person name="Frickenhaus S."/>
            <person name="Gonzalez K."/>
            <person name="Herman E.K."/>
            <person name="Lin Y.C."/>
            <person name="Napier J."/>
            <person name="Ogata H."/>
            <person name="Sarno A.F."/>
            <person name="Shmutz J."/>
            <person name="Schroeder D."/>
            <person name="de Vargas C."/>
            <person name="Verret F."/>
            <person name="von Dassow P."/>
            <person name="Valentin K."/>
            <person name="Van de Peer Y."/>
            <person name="Wheeler G."/>
            <person name="Dacks J.B."/>
            <person name="Delwiche C.F."/>
            <person name="Dyhrman S.T."/>
            <person name="Glockner G."/>
            <person name="John U."/>
            <person name="Richards T."/>
            <person name="Worden A.Z."/>
            <person name="Zhang X."/>
            <person name="Grigoriev I.V."/>
            <person name="Allen A.E."/>
            <person name="Bidle K."/>
            <person name="Borodovsky M."/>
            <person name="Bowler C."/>
            <person name="Brownlee C."/>
            <person name="Cock J.M."/>
            <person name="Elias M."/>
            <person name="Gladyshev V.N."/>
            <person name="Groth M."/>
            <person name="Guda C."/>
            <person name="Hadaegh A."/>
            <person name="Iglesias-Rodriguez M.D."/>
            <person name="Jenkins J."/>
            <person name="Jones B.M."/>
            <person name="Lawson T."/>
            <person name="Leese F."/>
            <person name="Lindquist E."/>
            <person name="Lobanov A."/>
            <person name="Lomsadze A."/>
            <person name="Malik S.B."/>
            <person name="Marsh M.E."/>
            <person name="Mackinder L."/>
            <person name="Mock T."/>
            <person name="Mueller-Roeber B."/>
            <person name="Pagarete A."/>
            <person name="Parker M."/>
            <person name="Probert I."/>
            <person name="Quesneville H."/>
            <person name="Raines C."/>
            <person name="Rensing S.A."/>
            <person name="Riano-Pachon D.M."/>
            <person name="Richier S."/>
            <person name="Rokitta S."/>
            <person name="Shiraiwa Y."/>
            <person name="Soanes D.M."/>
            <person name="van der Giezen M."/>
            <person name="Wahlund T.M."/>
            <person name="Williams B."/>
            <person name="Wilson W."/>
            <person name="Wolfe G."/>
            <person name="Wurch L.L."/>
        </authorList>
    </citation>
    <scope>NUCLEOTIDE SEQUENCE</scope>
</reference>
<proteinExistence type="predicted"/>
<evidence type="ECO:0000313" key="4">
    <source>
        <dbReference type="EnsemblProtists" id="EOD23465"/>
    </source>
</evidence>
<dbReference type="Pfam" id="PF01276">
    <property type="entry name" value="OKR_DC_1"/>
    <property type="match status" value="1"/>
</dbReference>
<accession>A0A0D3JIY0</accession>
<keyword evidence="5" id="KW-1185">Reference proteome</keyword>
<reference evidence="4" key="2">
    <citation type="submission" date="2024-10" db="UniProtKB">
        <authorList>
            <consortium name="EnsemblProtists"/>
        </authorList>
    </citation>
    <scope>IDENTIFICATION</scope>
</reference>
<dbReference type="InterPro" id="IPR000310">
    <property type="entry name" value="Orn/Lys/Arg_deCO2ase_major_dom"/>
</dbReference>
<dbReference type="EnsemblProtists" id="EOD23465">
    <property type="protein sequence ID" value="EOD23465"/>
    <property type="gene ID" value="EMIHUDRAFT_254961"/>
</dbReference>
<dbReference type="RefSeq" id="XP_005775894.1">
    <property type="nucleotide sequence ID" value="XM_005775837.1"/>
</dbReference>
<feature type="domain" description="Orn/Lys/Arg decarboxylases family 1 pyridoxal-P attachment site" evidence="3">
    <location>
        <begin position="7"/>
        <end position="101"/>
    </location>
</feature>
<sequence>MLSQSDTPLIDAIQRASQSVRAPFFFPGHKMGEGAPAPLREAVLGGAAGRTAPLRSDLPELPELDNLFSAEGPIHEAQQLASEAFGARSTHFLINGSTGGGSTGGILAAA</sequence>
<dbReference type="SUPFAM" id="SSF53383">
    <property type="entry name" value="PLP-dependent transferases"/>
    <property type="match status" value="1"/>
</dbReference>
<dbReference type="HOGENOM" id="CLU_2175819_0_0_1"/>
<dbReference type="InterPro" id="IPR015421">
    <property type="entry name" value="PyrdxlP-dep_Trfase_major"/>
</dbReference>
<dbReference type="GeneID" id="17269012"/>
<protein>
    <recommendedName>
        <fullName evidence="3">Orn/Lys/Arg decarboxylases family 1 pyridoxal-P attachment site domain-containing protein</fullName>
    </recommendedName>
</protein>
<dbReference type="GO" id="GO:0003824">
    <property type="term" value="F:catalytic activity"/>
    <property type="evidence" value="ECO:0007669"/>
    <property type="project" value="InterPro"/>
</dbReference>
<dbReference type="PaxDb" id="2903-EOD23465"/>
<dbReference type="Gene3D" id="3.40.640.10">
    <property type="entry name" value="Type I PLP-dependent aspartate aminotransferase-like (Major domain)"/>
    <property type="match status" value="1"/>
</dbReference>
<name>A0A0D3JIY0_EMIH1</name>
<dbReference type="PANTHER" id="PTHR43277">
    <property type="entry name" value="ARGININE DECARBOXYLASE"/>
    <property type="match status" value="1"/>
</dbReference>
<dbReference type="Proteomes" id="UP000013827">
    <property type="component" value="Unassembled WGS sequence"/>
</dbReference>
<evidence type="ECO:0000313" key="5">
    <source>
        <dbReference type="Proteomes" id="UP000013827"/>
    </source>
</evidence>
<evidence type="ECO:0000256" key="1">
    <source>
        <dbReference type="ARBA" id="ARBA00001933"/>
    </source>
</evidence>
<comment type="cofactor">
    <cofactor evidence="1">
        <name>pyridoxal 5'-phosphate</name>
        <dbReference type="ChEBI" id="CHEBI:597326"/>
    </cofactor>
</comment>